<evidence type="ECO:0000313" key="11">
    <source>
        <dbReference type="EMBL" id="KAG6395470.1"/>
    </source>
</evidence>
<dbReference type="InterPro" id="IPR055414">
    <property type="entry name" value="LRR_R13L4/SHOC2-like"/>
</dbReference>
<dbReference type="InterPro" id="IPR032675">
    <property type="entry name" value="LRR_dom_sf"/>
</dbReference>
<proteinExistence type="inferred from homology"/>
<evidence type="ECO:0000259" key="8">
    <source>
        <dbReference type="Pfam" id="PF18052"/>
    </source>
</evidence>
<evidence type="ECO:0000256" key="2">
    <source>
        <dbReference type="ARBA" id="ARBA00022614"/>
    </source>
</evidence>
<keyword evidence="6" id="KW-0067">ATP-binding</keyword>
<dbReference type="GO" id="GO:0051707">
    <property type="term" value="P:response to other organism"/>
    <property type="evidence" value="ECO:0007669"/>
    <property type="project" value="UniProtKB-ARBA"/>
</dbReference>
<dbReference type="Gene3D" id="1.10.8.430">
    <property type="entry name" value="Helical domain of apoptotic protease-activating factors"/>
    <property type="match status" value="1"/>
</dbReference>
<sequence>MEAVATAGVEVLVQNLINFLKEEYSLLRGLEEDAGKLQETLEMVQAYLSGAETKSITDDAVKMWLRKLEAVAFDAYYVLDELNYHFVYKKARKMDALNPNPKLKNKVLSCFSSCSSSSTRFSRRSKMAHAIKHINADFESVNKKATNLGLQLILANSLPAVADTSDETDSLSLDPIFIGRDDDVPILVDMLTQTHPEEDKPMFSIVALVGMGGMGKTTLTKKVIHHERVKARFGSLLWVHVSQTFDPIILFKKILSTFPSQGGDECQSKEAILRKLQDALKEKTYLLVLDDVWNEDVPKWEDFINSMSGVTSTMGNGIIITTRSQKVASIVNPLQYTLRGLSDDDCWSIIREKAFDGNEEVPPQFEIIGKKIAEACRGLPLAANVVGGVLRRCKSEEEWHSISINCLTDAEGAERIKKILKLSYNYLPSPSLKKCFAYCSIFPKGDWIIKHRVIEQWMAEGFLQPDKRNEMEDVGNKFFNVLLHNSLLQVAWRDEYGNVEGCVMHDLVHDLASSVLSNNNADGSTPIRYMFLEVESSHISKEVAKQLRTLILKSGTSNTTFSDFQCLHNLTLDDDNITELSNSIRELIHLRYLDISNTCIKDLPEWIGELSHLQTLRLSRVSSSQKLANTLKYLVNLRHLYIKDVELPAEIGRLTSLQTLPCFKVGEEKGYHIEELGNLKNLKEKLVITNLERVCDKEEALKANILQKQHLSELQFEWGLDCWGERNDESVLEGLKPHANLKELSIDGYKGIKFPTWLRGEPQGSCLPLHNLIQIKLESCSECEEITLDHLPNLRSLFIRELKSLKCLSKMFFYNHRKLSYLDICYCDMLEALPDGLDTLNSLKGLRIVGCGNLKSMGNPSCGGGENQGILRELRISNCGELMELPRQMLELWGPTIEELELEGLRSLKNLPMLVDCMAKSSTRLTTLIIMGVPKLMPAGSVESWNLGSLKTLMIDVSEEWSRENCVGINETVNGILEGCCNSLEWLILRGVENWEWLPQSIQRLTSLYWLELKNIGIEELPQWFGNLSALKMLDLYGCTKLRCLPSVDAFKPLTKLTIVERSRETGVDINRYIARVLQLTFRGVKNWSKLTCLPSVDALKLEWLGIVDTIAISKSRASTTANNESAPSDWSEPAPWLV</sequence>
<dbReference type="InterPro" id="IPR027417">
    <property type="entry name" value="P-loop_NTPase"/>
</dbReference>
<dbReference type="GO" id="GO:0043531">
    <property type="term" value="F:ADP binding"/>
    <property type="evidence" value="ECO:0007669"/>
    <property type="project" value="InterPro"/>
</dbReference>
<dbReference type="Proteomes" id="UP000298416">
    <property type="component" value="Unassembled WGS sequence"/>
</dbReference>
<evidence type="ECO:0008006" key="13">
    <source>
        <dbReference type="Google" id="ProtNLM"/>
    </source>
</evidence>
<dbReference type="AlphaFoldDB" id="A0A8X8WIN7"/>
<feature type="domain" description="NB-ARC" evidence="7">
    <location>
        <begin position="197"/>
        <end position="358"/>
    </location>
</feature>
<evidence type="ECO:0000256" key="6">
    <source>
        <dbReference type="ARBA" id="ARBA00022840"/>
    </source>
</evidence>
<keyword evidence="12" id="KW-1185">Reference proteome</keyword>
<reference evidence="11" key="2">
    <citation type="submission" date="2020-08" db="EMBL/GenBank/DDBJ databases">
        <title>Plant Genome Project.</title>
        <authorList>
            <person name="Zhang R.-G."/>
        </authorList>
    </citation>
    <scope>NUCLEOTIDE SEQUENCE</scope>
    <source>
        <strain evidence="11">Huo1</strain>
        <tissue evidence="11">Leaf</tissue>
    </source>
</reference>
<dbReference type="CDD" id="cd14798">
    <property type="entry name" value="RX-CC_like"/>
    <property type="match status" value="1"/>
</dbReference>
<dbReference type="Gene3D" id="1.10.10.10">
    <property type="entry name" value="Winged helix-like DNA-binding domain superfamily/Winged helix DNA-binding domain"/>
    <property type="match status" value="1"/>
</dbReference>
<evidence type="ECO:0000256" key="1">
    <source>
        <dbReference type="ARBA" id="ARBA00008894"/>
    </source>
</evidence>
<keyword evidence="2" id="KW-0433">Leucine-rich repeat</keyword>
<dbReference type="Pfam" id="PF00931">
    <property type="entry name" value="NB-ARC"/>
    <property type="match status" value="1"/>
</dbReference>
<dbReference type="InterPro" id="IPR002182">
    <property type="entry name" value="NB-ARC"/>
</dbReference>
<dbReference type="InterPro" id="IPR041118">
    <property type="entry name" value="Rx_N"/>
</dbReference>
<comment type="similarity">
    <text evidence="1">Belongs to the disease resistance NB-LRR family.</text>
</comment>
<evidence type="ECO:0000259" key="7">
    <source>
        <dbReference type="Pfam" id="PF00931"/>
    </source>
</evidence>
<dbReference type="PRINTS" id="PR00364">
    <property type="entry name" value="DISEASERSIST"/>
</dbReference>
<dbReference type="InterPro" id="IPR058922">
    <property type="entry name" value="WHD_DRP"/>
</dbReference>
<dbReference type="Pfam" id="PF23598">
    <property type="entry name" value="LRR_14"/>
    <property type="match status" value="1"/>
</dbReference>
<reference evidence="11" key="1">
    <citation type="submission" date="2018-01" db="EMBL/GenBank/DDBJ databases">
        <authorList>
            <person name="Mao J.F."/>
        </authorList>
    </citation>
    <scope>NUCLEOTIDE SEQUENCE</scope>
    <source>
        <strain evidence="11">Huo1</strain>
        <tissue evidence="11">Leaf</tissue>
    </source>
</reference>
<dbReference type="PANTHER" id="PTHR36766">
    <property type="entry name" value="PLANT BROAD-SPECTRUM MILDEW RESISTANCE PROTEIN RPW8"/>
    <property type="match status" value="1"/>
</dbReference>
<keyword evidence="5" id="KW-0611">Plant defense</keyword>
<dbReference type="Gene3D" id="3.40.50.300">
    <property type="entry name" value="P-loop containing nucleotide triphosphate hydrolases"/>
    <property type="match status" value="1"/>
</dbReference>
<dbReference type="InterPro" id="IPR036388">
    <property type="entry name" value="WH-like_DNA-bd_sf"/>
</dbReference>
<evidence type="ECO:0000313" key="12">
    <source>
        <dbReference type="Proteomes" id="UP000298416"/>
    </source>
</evidence>
<dbReference type="Gene3D" id="1.20.5.4130">
    <property type="match status" value="1"/>
</dbReference>
<evidence type="ECO:0000256" key="4">
    <source>
        <dbReference type="ARBA" id="ARBA00022741"/>
    </source>
</evidence>
<accession>A0A8X8WIN7</accession>
<dbReference type="InterPro" id="IPR042197">
    <property type="entry name" value="Apaf_helical"/>
</dbReference>
<dbReference type="EMBL" id="PNBA02000017">
    <property type="protein sequence ID" value="KAG6395470.1"/>
    <property type="molecule type" value="Genomic_DNA"/>
</dbReference>
<protein>
    <recommendedName>
        <fullName evidence="13">Disease resistance protein RPM1</fullName>
    </recommendedName>
</protein>
<evidence type="ECO:0000256" key="5">
    <source>
        <dbReference type="ARBA" id="ARBA00022821"/>
    </source>
</evidence>
<feature type="domain" description="Disease resistance R13L4/SHOC-2-like LRR" evidence="10">
    <location>
        <begin position="548"/>
        <end position="808"/>
    </location>
</feature>
<keyword evidence="4" id="KW-0547">Nucleotide-binding</keyword>
<evidence type="ECO:0000259" key="10">
    <source>
        <dbReference type="Pfam" id="PF23598"/>
    </source>
</evidence>
<dbReference type="GO" id="GO:0005524">
    <property type="term" value="F:ATP binding"/>
    <property type="evidence" value="ECO:0007669"/>
    <property type="project" value="UniProtKB-KW"/>
</dbReference>
<feature type="domain" description="Disease resistance N-terminal" evidence="8">
    <location>
        <begin position="9"/>
        <end position="90"/>
    </location>
</feature>
<dbReference type="Pfam" id="PF18052">
    <property type="entry name" value="Rx_N"/>
    <property type="match status" value="1"/>
</dbReference>
<feature type="domain" description="Disease resistance protein winged helix" evidence="9">
    <location>
        <begin position="441"/>
        <end position="512"/>
    </location>
</feature>
<dbReference type="Gene3D" id="3.80.10.10">
    <property type="entry name" value="Ribonuclease Inhibitor"/>
    <property type="match status" value="3"/>
</dbReference>
<organism evidence="11">
    <name type="scientific">Salvia splendens</name>
    <name type="common">Scarlet sage</name>
    <dbReference type="NCBI Taxonomy" id="180675"/>
    <lineage>
        <taxon>Eukaryota</taxon>
        <taxon>Viridiplantae</taxon>
        <taxon>Streptophyta</taxon>
        <taxon>Embryophyta</taxon>
        <taxon>Tracheophyta</taxon>
        <taxon>Spermatophyta</taxon>
        <taxon>Magnoliopsida</taxon>
        <taxon>eudicotyledons</taxon>
        <taxon>Gunneridae</taxon>
        <taxon>Pentapetalae</taxon>
        <taxon>asterids</taxon>
        <taxon>lamiids</taxon>
        <taxon>Lamiales</taxon>
        <taxon>Lamiaceae</taxon>
        <taxon>Nepetoideae</taxon>
        <taxon>Mentheae</taxon>
        <taxon>Salviinae</taxon>
        <taxon>Salvia</taxon>
        <taxon>Salvia subgen. Calosphace</taxon>
        <taxon>core Calosphace</taxon>
    </lineage>
</organism>
<dbReference type="Pfam" id="PF23559">
    <property type="entry name" value="WHD_DRP"/>
    <property type="match status" value="1"/>
</dbReference>
<keyword evidence="3" id="KW-0677">Repeat</keyword>
<dbReference type="GO" id="GO:0006952">
    <property type="term" value="P:defense response"/>
    <property type="evidence" value="ECO:0007669"/>
    <property type="project" value="UniProtKB-KW"/>
</dbReference>
<dbReference type="FunFam" id="1.10.10.10:FF:000322">
    <property type="entry name" value="Probable disease resistance protein At1g63360"/>
    <property type="match status" value="1"/>
</dbReference>
<comment type="caution">
    <text evidence="11">The sequence shown here is derived from an EMBL/GenBank/DDBJ whole genome shotgun (WGS) entry which is preliminary data.</text>
</comment>
<dbReference type="InterPro" id="IPR038005">
    <property type="entry name" value="RX-like_CC"/>
</dbReference>
<gene>
    <name evidence="11" type="ORF">SASPL_146115</name>
</gene>
<name>A0A8X8WIN7_SALSN</name>
<evidence type="ECO:0000256" key="3">
    <source>
        <dbReference type="ARBA" id="ARBA00022737"/>
    </source>
</evidence>
<dbReference type="SUPFAM" id="SSF52058">
    <property type="entry name" value="L domain-like"/>
    <property type="match status" value="1"/>
</dbReference>
<dbReference type="SUPFAM" id="SSF52540">
    <property type="entry name" value="P-loop containing nucleoside triphosphate hydrolases"/>
    <property type="match status" value="1"/>
</dbReference>
<evidence type="ECO:0000259" key="9">
    <source>
        <dbReference type="Pfam" id="PF23559"/>
    </source>
</evidence>
<dbReference type="PANTHER" id="PTHR36766:SF70">
    <property type="entry name" value="DISEASE RESISTANCE PROTEIN RGA4"/>
    <property type="match status" value="1"/>
</dbReference>